<evidence type="ECO:0000313" key="1">
    <source>
        <dbReference type="EMBL" id="POS74941.1"/>
    </source>
</evidence>
<dbReference type="OrthoDB" id="10042665at2759"/>
<evidence type="ECO:0008006" key="3">
    <source>
        <dbReference type="Google" id="ProtNLM"/>
    </source>
</evidence>
<protein>
    <recommendedName>
        <fullName evidence="3">ATPase AAA-type core domain-containing protein</fullName>
    </recommendedName>
</protein>
<comment type="caution">
    <text evidence="1">The sequence shown here is derived from an EMBL/GenBank/DDBJ whole genome shotgun (WGS) entry which is preliminary data.</text>
</comment>
<dbReference type="AlphaFoldDB" id="A0A2P5HXH0"/>
<name>A0A2P5HXH0_DIAHE</name>
<dbReference type="EMBL" id="MAVT02000555">
    <property type="protein sequence ID" value="POS74941.1"/>
    <property type="molecule type" value="Genomic_DNA"/>
</dbReference>
<organism evidence="1 2">
    <name type="scientific">Diaporthe helianthi</name>
    <dbReference type="NCBI Taxonomy" id="158607"/>
    <lineage>
        <taxon>Eukaryota</taxon>
        <taxon>Fungi</taxon>
        <taxon>Dikarya</taxon>
        <taxon>Ascomycota</taxon>
        <taxon>Pezizomycotina</taxon>
        <taxon>Sordariomycetes</taxon>
        <taxon>Sordariomycetidae</taxon>
        <taxon>Diaporthales</taxon>
        <taxon>Diaporthaceae</taxon>
        <taxon>Diaporthe</taxon>
    </lineage>
</organism>
<dbReference type="InterPro" id="IPR027417">
    <property type="entry name" value="P-loop_NTPase"/>
</dbReference>
<dbReference type="Proteomes" id="UP000094444">
    <property type="component" value="Unassembled WGS sequence"/>
</dbReference>
<keyword evidence="2" id="KW-1185">Reference proteome</keyword>
<gene>
    <name evidence="1" type="ORF">DHEL01_v206661</name>
</gene>
<proteinExistence type="predicted"/>
<reference evidence="1" key="1">
    <citation type="submission" date="2017-09" db="EMBL/GenBank/DDBJ databases">
        <title>Polyketide synthases of a Diaporthe helianthi virulent isolate.</title>
        <authorList>
            <person name="Baroncelli R."/>
        </authorList>
    </citation>
    <scope>NUCLEOTIDE SEQUENCE [LARGE SCALE GENOMIC DNA]</scope>
    <source>
        <strain evidence="1">7/96</strain>
    </source>
</reference>
<evidence type="ECO:0000313" key="2">
    <source>
        <dbReference type="Proteomes" id="UP000094444"/>
    </source>
</evidence>
<sequence length="147" mass="16861">MFAYSLWDRKFVQLDSHFVSSRSREGQEGQSFQQLQIEQRSKEMIESLLYNHFNDMEAEKAGVVVESQDIIRGKGLGVSISLHGKPGVVFLRMLEYYNGILFLTTNRTGVLDEAIKSRIHLHLGFDDLNEHQTVEIFKNNIGRCLGL</sequence>
<dbReference type="SUPFAM" id="SSF52540">
    <property type="entry name" value="P-loop containing nucleoside triphosphate hydrolases"/>
    <property type="match status" value="1"/>
</dbReference>
<accession>A0A2P5HXH0</accession>
<dbReference type="PANTHER" id="PTHR46411">
    <property type="entry name" value="FAMILY ATPASE, PUTATIVE-RELATED"/>
    <property type="match status" value="1"/>
</dbReference>
<dbReference type="PANTHER" id="PTHR46411:SF2">
    <property type="entry name" value="AAA+ ATPASE DOMAIN-CONTAINING PROTEIN"/>
    <property type="match status" value="1"/>
</dbReference>
<dbReference type="InParanoid" id="A0A2P5HXH0"/>